<dbReference type="STRING" id="161899.CSING_01165"/>
<dbReference type="Pfam" id="PF00975">
    <property type="entry name" value="Thioesterase"/>
    <property type="match status" value="1"/>
</dbReference>
<evidence type="ECO:0000313" key="6">
    <source>
        <dbReference type="EMBL" id="AJI77795.1"/>
    </source>
</evidence>
<dbReference type="Proteomes" id="UP000031890">
    <property type="component" value="Chromosome"/>
</dbReference>
<comment type="catalytic activity">
    <reaction evidence="4">
        <text>a fatty acyl-CoA + H2O = a fatty acid + CoA + H(+)</text>
        <dbReference type="Rhea" id="RHEA:16781"/>
        <dbReference type="ChEBI" id="CHEBI:15377"/>
        <dbReference type="ChEBI" id="CHEBI:15378"/>
        <dbReference type="ChEBI" id="CHEBI:28868"/>
        <dbReference type="ChEBI" id="CHEBI:57287"/>
        <dbReference type="ChEBI" id="CHEBI:77636"/>
    </reaction>
</comment>
<dbReference type="PANTHER" id="PTHR11487:SF0">
    <property type="entry name" value="S-ACYL FATTY ACID SYNTHASE THIOESTERASE, MEDIUM CHAIN"/>
    <property type="match status" value="1"/>
</dbReference>
<dbReference type="EMBL" id="CP010827">
    <property type="protein sequence ID" value="AJI77795.1"/>
    <property type="molecule type" value="Genomic_DNA"/>
</dbReference>
<evidence type="ECO:0000256" key="3">
    <source>
        <dbReference type="ARBA" id="ARBA00022801"/>
    </source>
</evidence>
<dbReference type="InterPro" id="IPR012223">
    <property type="entry name" value="TEII"/>
</dbReference>
<sequence>MTEISCEGVFPFVAGHRTGTLLFCFHHAGGSASVYRGWVGVNPSIDVVPVELPGKATRRREKWVSDFDKLADMCATEIVDLAAGAPIALYGHSMGAALAYQVAACLQQMHRPTIPEAVVVAARQAPGETVPGEYHSSMGFGALRREFEKVGGTPPEILANDDVMKLLLADIRRDYVLHEGFHHATTVLRSPVLALAGDSDPAVSPEMLSRWENFTSGSFELKVLPGGHFFPLDTGTEFLDLLAGFLAGITGNTAWLARNNA</sequence>
<dbReference type="SMART" id="SM00824">
    <property type="entry name" value="PKS_TE"/>
    <property type="match status" value="1"/>
</dbReference>
<dbReference type="Gene3D" id="3.40.50.1820">
    <property type="entry name" value="alpha/beta hydrolase"/>
    <property type="match status" value="1"/>
</dbReference>
<organism evidence="6 7">
    <name type="scientific">Corynebacterium singulare</name>
    <dbReference type="NCBI Taxonomy" id="161899"/>
    <lineage>
        <taxon>Bacteria</taxon>
        <taxon>Bacillati</taxon>
        <taxon>Actinomycetota</taxon>
        <taxon>Actinomycetes</taxon>
        <taxon>Mycobacteriales</taxon>
        <taxon>Corynebacteriaceae</taxon>
        <taxon>Corynebacterium</taxon>
    </lineage>
</organism>
<feature type="domain" description="Thioesterase TesA-like" evidence="5">
    <location>
        <begin position="23"/>
        <end position="246"/>
    </location>
</feature>
<dbReference type="GO" id="GO:0016787">
    <property type="term" value="F:hydrolase activity"/>
    <property type="evidence" value="ECO:0007669"/>
    <property type="project" value="UniProtKB-KW"/>
</dbReference>
<reference evidence="6 7" key="1">
    <citation type="journal article" date="2015" name="Genome Announc.">
        <title>Complete Genome Sequence and Annotation of Corynebacterium singulare DSM 44357, Isolated from a Human Semen Specimen.</title>
        <authorList>
            <person name="Merten M."/>
            <person name="Brinkrolf K."/>
            <person name="Albersmeier A."/>
            <person name="Kutter Y."/>
            <person name="Ruckert C."/>
            <person name="Tauch A."/>
        </authorList>
    </citation>
    <scope>NUCLEOTIDE SEQUENCE [LARGE SCALE GENOMIC DNA]</scope>
    <source>
        <strain evidence="6">IBS B52218</strain>
    </source>
</reference>
<dbReference type="PANTHER" id="PTHR11487">
    <property type="entry name" value="THIOESTERASE"/>
    <property type="match status" value="1"/>
</dbReference>
<dbReference type="AlphaFoldDB" id="A0A0B6F016"/>
<evidence type="ECO:0000256" key="2">
    <source>
        <dbReference type="ARBA" id="ARBA00015007"/>
    </source>
</evidence>
<protein>
    <recommendedName>
        <fullName evidence="2">Thioesterase TesA</fullName>
    </recommendedName>
</protein>
<proteinExistence type="inferred from homology"/>
<evidence type="ECO:0000256" key="4">
    <source>
        <dbReference type="ARBA" id="ARBA00024293"/>
    </source>
</evidence>
<name>A0A0B6F016_9CORY</name>
<dbReference type="InterPro" id="IPR001031">
    <property type="entry name" value="Thioesterase"/>
</dbReference>
<accession>A0A0B6F016</accession>
<keyword evidence="3" id="KW-0378">Hydrolase</keyword>
<comment type="similarity">
    <text evidence="1">Belongs to the thioesterase family.</text>
</comment>
<dbReference type="GeneID" id="301813403"/>
<dbReference type="HOGENOM" id="CLU_070456_1_2_11"/>
<dbReference type="KEGG" id="csx:CSING_01165"/>
<dbReference type="InterPro" id="IPR020802">
    <property type="entry name" value="TesA-like"/>
</dbReference>
<gene>
    <name evidence="6" type="primary">irp2L</name>
    <name evidence="6" type="ORF">CSING_01165</name>
</gene>
<dbReference type="SUPFAM" id="SSF53474">
    <property type="entry name" value="alpha/beta-Hydrolases"/>
    <property type="match status" value="1"/>
</dbReference>
<evidence type="ECO:0000256" key="1">
    <source>
        <dbReference type="ARBA" id="ARBA00007169"/>
    </source>
</evidence>
<dbReference type="GO" id="GO:0008610">
    <property type="term" value="P:lipid biosynthetic process"/>
    <property type="evidence" value="ECO:0007669"/>
    <property type="project" value="TreeGrafter"/>
</dbReference>
<dbReference type="InterPro" id="IPR029058">
    <property type="entry name" value="AB_hydrolase_fold"/>
</dbReference>
<dbReference type="RefSeq" id="WP_023018093.1">
    <property type="nucleotide sequence ID" value="NZ_CP010827.1"/>
</dbReference>
<evidence type="ECO:0000259" key="5">
    <source>
        <dbReference type="SMART" id="SM00824"/>
    </source>
</evidence>
<evidence type="ECO:0000313" key="7">
    <source>
        <dbReference type="Proteomes" id="UP000031890"/>
    </source>
</evidence>